<evidence type="ECO:0000256" key="1">
    <source>
        <dbReference type="SAM" id="MobiDB-lite"/>
    </source>
</evidence>
<feature type="compositionally biased region" description="Low complexity" evidence="1">
    <location>
        <begin position="213"/>
        <end position="226"/>
    </location>
</feature>
<proteinExistence type="predicted"/>
<dbReference type="OrthoDB" id="3642826at2759"/>
<accession>A0A8E2EGQ6</accession>
<gene>
    <name evidence="2" type="ORF">K432DRAFT_290874</name>
</gene>
<reference evidence="2 3" key="1">
    <citation type="journal article" date="2016" name="Nat. Commun.">
        <title>Ectomycorrhizal ecology is imprinted in the genome of the dominant symbiotic fungus Cenococcum geophilum.</title>
        <authorList>
            <consortium name="DOE Joint Genome Institute"/>
            <person name="Peter M."/>
            <person name="Kohler A."/>
            <person name="Ohm R.A."/>
            <person name="Kuo A."/>
            <person name="Krutzmann J."/>
            <person name="Morin E."/>
            <person name="Arend M."/>
            <person name="Barry K.W."/>
            <person name="Binder M."/>
            <person name="Choi C."/>
            <person name="Clum A."/>
            <person name="Copeland A."/>
            <person name="Grisel N."/>
            <person name="Haridas S."/>
            <person name="Kipfer T."/>
            <person name="LaButti K."/>
            <person name="Lindquist E."/>
            <person name="Lipzen A."/>
            <person name="Maire R."/>
            <person name="Meier B."/>
            <person name="Mihaltcheva S."/>
            <person name="Molinier V."/>
            <person name="Murat C."/>
            <person name="Poggeler S."/>
            <person name="Quandt C.A."/>
            <person name="Sperisen C."/>
            <person name="Tritt A."/>
            <person name="Tisserant E."/>
            <person name="Crous P.W."/>
            <person name="Henrissat B."/>
            <person name="Nehls U."/>
            <person name="Egli S."/>
            <person name="Spatafora J.W."/>
            <person name="Grigoriev I.V."/>
            <person name="Martin F.M."/>
        </authorList>
    </citation>
    <scope>NUCLEOTIDE SEQUENCE [LARGE SCALE GENOMIC DNA]</scope>
    <source>
        <strain evidence="2 3">CBS 459.81</strain>
    </source>
</reference>
<protein>
    <submittedName>
        <fullName evidence="2">Uncharacterized protein</fullName>
    </submittedName>
</protein>
<feature type="region of interest" description="Disordered" evidence="1">
    <location>
        <begin position="213"/>
        <end position="233"/>
    </location>
</feature>
<dbReference type="EMBL" id="KV744859">
    <property type="protein sequence ID" value="OCK83490.1"/>
    <property type="molecule type" value="Genomic_DNA"/>
</dbReference>
<evidence type="ECO:0000313" key="3">
    <source>
        <dbReference type="Proteomes" id="UP000250266"/>
    </source>
</evidence>
<dbReference type="AlphaFoldDB" id="A0A8E2EGQ6"/>
<name>A0A8E2EGQ6_9PEZI</name>
<sequence>MASILPQVTGVAGSEPPPPPVLTIGSTTLTANAATQYFVGPGKTLTPGGAVTVSGTTLSGPAALTTPPPLTIGNGVYTAIPGTGTTYLIGGSVLTPGGIITVAGTTISLAPGATAVIVNGITSELLPTATITNAPLLTIGMATYTALSGTGTTFVIGGQTLTPGGIITVSGTTISLSPSATALVFDSGSGTTTETLFPATTIPTTVKTTDTVAGSASAGATPTGATKPSHGAAADARPSADIISILMLAFGISLGSI</sequence>
<organism evidence="2 3">
    <name type="scientific">Lepidopterella palustris CBS 459.81</name>
    <dbReference type="NCBI Taxonomy" id="1314670"/>
    <lineage>
        <taxon>Eukaryota</taxon>
        <taxon>Fungi</taxon>
        <taxon>Dikarya</taxon>
        <taxon>Ascomycota</taxon>
        <taxon>Pezizomycotina</taxon>
        <taxon>Dothideomycetes</taxon>
        <taxon>Pleosporomycetidae</taxon>
        <taxon>Mytilinidiales</taxon>
        <taxon>Argynnaceae</taxon>
        <taxon>Lepidopterella</taxon>
    </lineage>
</organism>
<evidence type="ECO:0000313" key="2">
    <source>
        <dbReference type="EMBL" id="OCK83490.1"/>
    </source>
</evidence>
<dbReference type="Proteomes" id="UP000250266">
    <property type="component" value="Unassembled WGS sequence"/>
</dbReference>
<keyword evidence="3" id="KW-1185">Reference proteome</keyword>